<dbReference type="FunFam" id="3.40.50.12780:FF:000003">
    <property type="entry name" value="Long-chain-fatty-acid--CoA ligase FadD"/>
    <property type="match status" value="2"/>
</dbReference>
<dbReference type="Gene3D" id="3.30.300.30">
    <property type="match status" value="1"/>
</dbReference>
<comment type="caution">
    <text evidence="10">The sequence shown here is derived from an EMBL/GenBank/DDBJ whole genome shotgun (WGS) entry which is preliminary data.</text>
</comment>
<comment type="function">
    <text evidence="3">Acyl-CoA synthases catalyze the initial reaction in fatty acid metabolism, by forming a thioester with CoA. Has some preference toward medium-chain substrates. Plays a role in adipocyte differentiation.</text>
</comment>
<feature type="domain" description="AMP-binding enzyme C-terminal" evidence="9">
    <location>
        <begin position="870"/>
        <end position="946"/>
    </location>
</feature>
<evidence type="ECO:0000256" key="1">
    <source>
        <dbReference type="ARBA" id="ARBA00006432"/>
    </source>
</evidence>
<dbReference type="InterPro" id="IPR020845">
    <property type="entry name" value="AMP-binding_CS"/>
</dbReference>
<dbReference type="PROSITE" id="PS00455">
    <property type="entry name" value="AMP_BINDING"/>
    <property type="match status" value="2"/>
</dbReference>
<evidence type="ECO:0000256" key="6">
    <source>
        <dbReference type="ARBA" id="ARBA00047319"/>
    </source>
</evidence>
<organism evidence="10 11">
    <name type="scientific">Adineta ricciae</name>
    <name type="common">Rotifer</name>
    <dbReference type="NCBI Taxonomy" id="249248"/>
    <lineage>
        <taxon>Eukaryota</taxon>
        <taxon>Metazoa</taxon>
        <taxon>Spiralia</taxon>
        <taxon>Gnathifera</taxon>
        <taxon>Rotifera</taxon>
        <taxon>Eurotatoria</taxon>
        <taxon>Bdelloidea</taxon>
        <taxon>Adinetida</taxon>
        <taxon>Adinetidae</taxon>
        <taxon>Adineta</taxon>
    </lineage>
</organism>
<dbReference type="EC" id="6.2.1.2" evidence="4"/>
<protein>
    <recommendedName>
        <fullName evidence="5">Medium-chain acyl-CoA ligase ACSF2, mitochondrial</fullName>
        <ecNumber evidence="4">6.2.1.2</ecNumber>
    </recommendedName>
</protein>
<comment type="similarity">
    <text evidence="1">Belongs to the ATP-dependent AMP-binding enzyme family.</text>
</comment>
<evidence type="ECO:0000256" key="2">
    <source>
        <dbReference type="ARBA" id="ARBA00022598"/>
    </source>
</evidence>
<dbReference type="FunFam" id="3.30.300.30:FF:000008">
    <property type="entry name" value="2,3-dihydroxybenzoate-AMP ligase"/>
    <property type="match status" value="1"/>
</dbReference>
<dbReference type="EMBL" id="CAJNOJ010000035">
    <property type="protein sequence ID" value="CAF0907894.1"/>
    <property type="molecule type" value="Genomic_DNA"/>
</dbReference>
<dbReference type="PANTHER" id="PTHR43201:SF5">
    <property type="entry name" value="MEDIUM-CHAIN ACYL-COA LIGASE ACSF2, MITOCHONDRIAL"/>
    <property type="match status" value="1"/>
</dbReference>
<name>A0A814A2P5_ADIRI</name>
<dbReference type="AlphaFoldDB" id="A0A814A2P5"/>
<evidence type="ECO:0000256" key="3">
    <source>
        <dbReference type="ARBA" id="ARBA00037247"/>
    </source>
</evidence>
<dbReference type="PANTHER" id="PTHR43201">
    <property type="entry name" value="ACYL-COA SYNTHETASE"/>
    <property type="match status" value="1"/>
</dbReference>
<evidence type="ECO:0000256" key="5">
    <source>
        <dbReference type="ARBA" id="ARBA00039638"/>
    </source>
</evidence>
<dbReference type="Pfam" id="PF13193">
    <property type="entry name" value="AMP-binding_C"/>
    <property type="match status" value="1"/>
</dbReference>
<dbReference type="OrthoDB" id="10253115at2759"/>
<comment type="catalytic activity">
    <reaction evidence="6">
        <text>octanoate + ATP + CoA = octanoyl-CoA + AMP + diphosphate</text>
        <dbReference type="Rhea" id="RHEA:33631"/>
        <dbReference type="ChEBI" id="CHEBI:25646"/>
        <dbReference type="ChEBI" id="CHEBI:30616"/>
        <dbReference type="ChEBI" id="CHEBI:33019"/>
        <dbReference type="ChEBI" id="CHEBI:57287"/>
        <dbReference type="ChEBI" id="CHEBI:57386"/>
        <dbReference type="ChEBI" id="CHEBI:456215"/>
    </reaction>
</comment>
<comment type="catalytic activity">
    <reaction evidence="7">
        <text>a medium-chain fatty acid + ATP + CoA = a medium-chain fatty acyl-CoA + AMP + diphosphate</text>
        <dbReference type="Rhea" id="RHEA:48340"/>
        <dbReference type="ChEBI" id="CHEBI:30616"/>
        <dbReference type="ChEBI" id="CHEBI:33019"/>
        <dbReference type="ChEBI" id="CHEBI:57287"/>
        <dbReference type="ChEBI" id="CHEBI:59558"/>
        <dbReference type="ChEBI" id="CHEBI:90546"/>
        <dbReference type="ChEBI" id="CHEBI:456215"/>
        <dbReference type="EC" id="6.2.1.2"/>
    </reaction>
</comment>
<evidence type="ECO:0000259" key="8">
    <source>
        <dbReference type="Pfam" id="PF00501"/>
    </source>
</evidence>
<accession>A0A814A2P5</accession>
<reference evidence="10" key="1">
    <citation type="submission" date="2021-02" db="EMBL/GenBank/DDBJ databases">
        <authorList>
            <person name="Nowell W R."/>
        </authorList>
    </citation>
    <scope>NUCLEOTIDE SEQUENCE</scope>
</reference>
<evidence type="ECO:0000256" key="4">
    <source>
        <dbReference type="ARBA" id="ARBA00039009"/>
    </source>
</evidence>
<keyword evidence="2" id="KW-0436">Ligase</keyword>
<dbReference type="Proteomes" id="UP000663852">
    <property type="component" value="Unassembled WGS sequence"/>
</dbReference>
<evidence type="ECO:0000313" key="10">
    <source>
        <dbReference type="EMBL" id="CAF0907894.1"/>
    </source>
</evidence>
<dbReference type="Gene3D" id="2.30.38.10">
    <property type="entry name" value="Luciferase, Domain 3"/>
    <property type="match status" value="2"/>
</dbReference>
<dbReference type="SUPFAM" id="SSF56801">
    <property type="entry name" value="Acetyl-CoA synthetase-like"/>
    <property type="match status" value="2"/>
</dbReference>
<dbReference type="InterPro" id="IPR000873">
    <property type="entry name" value="AMP-dep_synth/lig_dom"/>
</dbReference>
<dbReference type="GO" id="GO:0031956">
    <property type="term" value="F:medium-chain fatty acid-CoA ligase activity"/>
    <property type="evidence" value="ECO:0007669"/>
    <property type="project" value="UniProtKB-EC"/>
</dbReference>
<evidence type="ECO:0000259" key="9">
    <source>
        <dbReference type="Pfam" id="PF13193"/>
    </source>
</evidence>
<feature type="domain" description="AMP-dependent synthetase/ligase" evidence="8">
    <location>
        <begin position="59"/>
        <end position="452"/>
    </location>
</feature>
<dbReference type="Gene3D" id="3.40.50.980">
    <property type="match status" value="4"/>
</dbReference>
<gene>
    <name evidence="10" type="ORF">EDS130_LOCUS10114</name>
</gene>
<dbReference type="InterPro" id="IPR045851">
    <property type="entry name" value="AMP-bd_C_sf"/>
</dbReference>
<dbReference type="InterPro" id="IPR025110">
    <property type="entry name" value="AMP-bd_C"/>
</dbReference>
<feature type="domain" description="AMP-dependent synthetase/ligase" evidence="8">
    <location>
        <begin position="471"/>
        <end position="819"/>
    </location>
</feature>
<sequence>MFIGITKRFLTQQQASCIVFHLKLRHASSSAVSSAKLTSSYFHHSSSLPFVYKTISQNFDETAAKYPDHECYVFSSEQKRYTFKSFKEEVDGLAASLLELGFEKNDRFAVWLPNTSQNVAMTYAASKLGLIKVNINPAYVGRELEYCINKVGCKGLILPPSVKVIPSLDLFRKVVPELDSHSRSRELSSKALPTLKHVILIGDGSKSSGTHSYDDLVKRGSKLSHNKLEERQASVNPDSAVAIFYTSGTTGQPKAATLSNFGMLNLVHAQWEHLGQFFTRLCVPIPMFHMFSEIVGVLNVAVAKAKVIFPAILPDTVSTMESIHKEKCTALIGAPIIFRDILTHPDKNKYDLSSLEFSAIGASPMHPSFLSQLEKEIPVKRIAQGYGLTENCAILTSGMWAGDSDPKRRQGSLGRCMQRLEVKVADENGNAVPIGQQGEIWARGYPIMMGYYNDPEKTKEALTPSGWLRTKNDRFAVWLPNTSQNVAMTYAASKLGLIKVNINPAYVGRELEYCINKVGCKGLILPPSVKVIPSLDLFRKVVPELDSHSTSRELSSKALPTLKHVILTGDGSKSSGTHSYDDLVKRGSKLSHNKLEERQASVNPDSAVAIFYTSGTTGQPKAATLTNYGILNLVHAQWELLGQYFTRLCVPIPMFHIFAEVVGVLNVAVAKAKVIFPAILPDTVTTMQAIHSEKCTALIGAPIIFRDILMHPDRKKYDLSSLTFGALGASPMHTDFLAQLEKEIPIGRVSQGYGMTENSALMTSGMWAGDSDPKRRQGSLGRCMQRLEVKVADENGNAVPIGQQGEIWARGYPIMMGYYNDPEKTKEALTPSGWLRTGDEAKMDEDGYLYYVGRQKEMIIRGGINIYPVEIENTLIEHPSVAEAQVFSIPDERYGEEVCTWIKLKPNAPTCTVNDITKFLSDKLAFFKIPKHIRFVDKFIMTPTGKVQKFKLSEVMVAELKEVKSKK</sequence>
<evidence type="ECO:0000313" key="11">
    <source>
        <dbReference type="Proteomes" id="UP000663852"/>
    </source>
</evidence>
<evidence type="ECO:0000256" key="7">
    <source>
        <dbReference type="ARBA" id="ARBA00048277"/>
    </source>
</evidence>
<dbReference type="Pfam" id="PF00501">
    <property type="entry name" value="AMP-binding"/>
    <property type="match status" value="2"/>
</dbReference>
<dbReference type="GO" id="GO:0006631">
    <property type="term" value="P:fatty acid metabolic process"/>
    <property type="evidence" value="ECO:0007669"/>
    <property type="project" value="TreeGrafter"/>
</dbReference>
<proteinExistence type="inferred from homology"/>